<keyword evidence="3" id="KW-1185">Reference proteome</keyword>
<evidence type="ECO:0000313" key="2">
    <source>
        <dbReference type="EMBL" id="MCP2271131.1"/>
    </source>
</evidence>
<feature type="signal peptide" evidence="1">
    <location>
        <begin position="1"/>
        <end position="23"/>
    </location>
</feature>
<organism evidence="2 3">
    <name type="scientific">Actinokineospora diospyrosa</name>
    <dbReference type="NCBI Taxonomy" id="103728"/>
    <lineage>
        <taxon>Bacteria</taxon>
        <taxon>Bacillati</taxon>
        <taxon>Actinomycetota</taxon>
        <taxon>Actinomycetes</taxon>
        <taxon>Pseudonocardiales</taxon>
        <taxon>Pseudonocardiaceae</taxon>
        <taxon>Actinokineospora</taxon>
    </lineage>
</organism>
<keyword evidence="1" id="KW-0732">Signal</keyword>
<proteinExistence type="predicted"/>
<name>A0ABT1IF09_9PSEU</name>
<reference evidence="2 3" key="1">
    <citation type="submission" date="2022-06" db="EMBL/GenBank/DDBJ databases">
        <title>Genomic Encyclopedia of Archaeal and Bacterial Type Strains, Phase II (KMG-II): from individual species to whole genera.</title>
        <authorList>
            <person name="Goeker M."/>
        </authorList>
    </citation>
    <scope>NUCLEOTIDE SEQUENCE [LARGE SCALE GENOMIC DNA]</scope>
    <source>
        <strain evidence="2 3">DSM 44255</strain>
    </source>
</reference>
<dbReference type="NCBIfam" id="TIGR02913">
    <property type="entry name" value="HAF_rpt"/>
    <property type="match status" value="1"/>
</dbReference>
<dbReference type="RefSeq" id="WP_253888079.1">
    <property type="nucleotide sequence ID" value="NZ_BAAAVB010000014.1"/>
</dbReference>
<dbReference type="InterPro" id="IPR014262">
    <property type="entry name" value="HAF_rpt"/>
</dbReference>
<protein>
    <submittedName>
        <fullName evidence="2">Extracellular repeat, HAF family</fullName>
    </submittedName>
</protein>
<dbReference type="Proteomes" id="UP001205185">
    <property type="component" value="Unassembled WGS sequence"/>
</dbReference>
<gene>
    <name evidence="2" type="ORF">LV75_003643</name>
</gene>
<accession>A0ABT1IF09</accession>
<evidence type="ECO:0000313" key="3">
    <source>
        <dbReference type="Proteomes" id="UP001205185"/>
    </source>
</evidence>
<evidence type="ECO:0000256" key="1">
    <source>
        <dbReference type="SAM" id="SignalP"/>
    </source>
</evidence>
<feature type="chain" id="PRO_5046546362" evidence="1">
    <location>
        <begin position="24"/>
        <end position="379"/>
    </location>
</feature>
<dbReference type="EMBL" id="JAMTCO010000008">
    <property type="protein sequence ID" value="MCP2271131.1"/>
    <property type="molecule type" value="Genomic_DNA"/>
</dbReference>
<sequence>MRTRIMIMPFLLVGLLVPGAAAAAQRTWQVVELPPVAGDWASFANDVDEQGNAVGYSSETGSLDAHRAVRWDRDGRAVDLGTIGGARASATAIGPRGVVVGRSETAAGQWHATRWDRRGATDLGTLPGGTDSDATAIGADGTIGGNSGTADPNLRLAVRWDRDNRATALDAVPGSTRHWVVGVNDTGIVYGGAYSADTGTRAVVWSTAGRATVLTSLGGSNDTITDVNRYGVATGQSNGRPARWTRDGAVTELPTLGGPSGWAGSIADNGTVVGRADAADLITRHAAKWDQQGRMTDLGVLPGTLYSIALDHNRTGTTVGYGGEGSASFALVWDSGTGPTTLPNLPGTSDSRATTITNSGHILGNAAVTSGVPRAVLWR</sequence>
<comment type="caution">
    <text evidence="2">The sequence shown here is derived from an EMBL/GenBank/DDBJ whole genome shotgun (WGS) entry which is preliminary data.</text>
</comment>